<evidence type="ECO:0000259" key="2">
    <source>
        <dbReference type="PROSITE" id="PS50234"/>
    </source>
</evidence>
<dbReference type="SUPFAM" id="SSF53300">
    <property type="entry name" value="vWA-like"/>
    <property type="match status" value="1"/>
</dbReference>
<keyword evidence="1" id="KW-0472">Membrane</keyword>
<dbReference type="Gene3D" id="3.40.50.410">
    <property type="entry name" value="von Willebrand factor, type A domain"/>
    <property type="match status" value="1"/>
</dbReference>
<reference evidence="3" key="1">
    <citation type="submission" date="2020-05" db="EMBL/GenBank/DDBJ databases">
        <authorList>
            <person name="Chiriac C."/>
            <person name="Salcher M."/>
            <person name="Ghai R."/>
            <person name="Kavagutti S V."/>
        </authorList>
    </citation>
    <scope>NUCLEOTIDE SEQUENCE</scope>
</reference>
<keyword evidence="1" id="KW-0812">Transmembrane</keyword>
<name>A0A6J6BDT7_9ZZZZ</name>
<feature type="domain" description="VWFA" evidence="2">
    <location>
        <begin position="228"/>
        <end position="426"/>
    </location>
</feature>
<dbReference type="EMBL" id="CAEZSR010000001">
    <property type="protein sequence ID" value="CAB4536834.1"/>
    <property type="molecule type" value="Genomic_DNA"/>
</dbReference>
<dbReference type="PROSITE" id="PS50234">
    <property type="entry name" value="VWFA"/>
    <property type="match status" value="1"/>
</dbReference>
<dbReference type="InterPro" id="IPR036465">
    <property type="entry name" value="vWFA_dom_sf"/>
</dbReference>
<keyword evidence="1" id="KW-1133">Transmembrane helix</keyword>
<sequence>MRHRDDHLRTDRDHGFSVPELLVSIVVAGTIMSAVCAALIVVLRTAPDAEQRVAVSKDISFVQTWLPVDLASASATNTDPVHSPATSTVLPGTNALTITRVDISGSTTEQFHVAYRYVNVGNHWRLIRYEIRAAGTPQERVIPVGVAHELPAPPPGWTPDQKPIHALEVRSRNQVVLKPIGEDVVITFDNGETFSTGGAGLSEDEFLPSDPNLGFVDPSAPPSRCGGTITLVLDTSGSVPLNNGGVQLENAATEFIDLFRGTPVRINVVGFDRAAYRMYPTAAGSFVSLLNPSSEITAARNRITQLDNRDGNWNQSNPDAPTVDGVHWDQIGSGTNWESGLHMPFFDGTGNPFPTTPDLVVFVTDGEPNRNIANAGGSNISTSVAVASAQSKANEGRRTSARIIGVLVGADFNRTSAINNLKSVVGSVEYDPAANGGGGNAADADFFRAAFVNTATVLRAIMAAECGGTITLQKRVEIGGVLQDVPDDSRWNFSTDIGDRLLDRSVTASVTLDYSFNTGQASKTVRIVEDGAPAGFVFDRIECSKAGVPISGRVTQPITDPDGQLILGADVLLQADEALSCLVISRPA</sequence>
<proteinExistence type="predicted"/>
<accession>A0A6J6BDT7</accession>
<protein>
    <submittedName>
        <fullName evidence="3">Unannotated protein</fullName>
    </submittedName>
</protein>
<gene>
    <name evidence="3" type="ORF">UFOPK1493_00049</name>
</gene>
<dbReference type="AlphaFoldDB" id="A0A6J6BDT7"/>
<dbReference type="InterPro" id="IPR002035">
    <property type="entry name" value="VWF_A"/>
</dbReference>
<organism evidence="3">
    <name type="scientific">freshwater metagenome</name>
    <dbReference type="NCBI Taxonomy" id="449393"/>
    <lineage>
        <taxon>unclassified sequences</taxon>
        <taxon>metagenomes</taxon>
        <taxon>ecological metagenomes</taxon>
    </lineage>
</organism>
<evidence type="ECO:0000256" key="1">
    <source>
        <dbReference type="SAM" id="Phobius"/>
    </source>
</evidence>
<evidence type="ECO:0000313" key="3">
    <source>
        <dbReference type="EMBL" id="CAB4536834.1"/>
    </source>
</evidence>
<feature type="transmembrane region" description="Helical" evidence="1">
    <location>
        <begin position="21"/>
        <end position="43"/>
    </location>
</feature>